<evidence type="ECO:0000256" key="1">
    <source>
        <dbReference type="ARBA" id="ARBA00010211"/>
    </source>
</evidence>
<sequence length="261" mass="28439">MSWFRLIHFLDDGGKSCYGEPEIEDVTHLLESASNGDLYAQELVGNDPFSLVRGSRRLHVKEIVDILRPSDVPIIRCVGLNYLKHIKEGGRSPPPHPSIFIKPATSVAGFRENIPVPKIAQDSLDYEGELSIVIGKDGKDICREDALDYVAGYVASNDVSCRPVLVSPKVLEAAGHLRLQTLVNGEVRQDSNTDDLLFDVPHIIGFLSQGTTLEKGTVIMTGTPAGVGMGMKPSPKYLKDGDVVEVIIEGLGSTKNVMKFE</sequence>
<keyword evidence="2" id="KW-0479">Metal-binding</keyword>
<feature type="domain" description="Fumarylacetoacetase-like C-terminal" evidence="3">
    <location>
        <begin position="163"/>
        <end position="257"/>
    </location>
</feature>
<reference evidence="4" key="1">
    <citation type="submission" date="2022-07" db="EMBL/GenBank/DDBJ databases">
        <title>Fungi with potential for degradation of polypropylene.</title>
        <authorList>
            <person name="Gostincar C."/>
        </authorList>
    </citation>
    <scope>NUCLEOTIDE SEQUENCE</scope>
    <source>
        <strain evidence="4">EXF-13308</strain>
    </source>
</reference>
<comment type="similarity">
    <text evidence="1">Belongs to the FAH family.</text>
</comment>
<dbReference type="InterPro" id="IPR011234">
    <property type="entry name" value="Fumarylacetoacetase-like_C"/>
</dbReference>
<proteinExistence type="inferred from homology"/>
<evidence type="ECO:0000313" key="4">
    <source>
        <dbReference type="EMBL" id="KAJ9149937.1"/>
    </source>
</evidence>
<evidence type="ECO:0000313" key="5">
    <source>
        <dbReference type="Proteomes" id="UP001174694"/>
    </source>
</evidence>
<dbReference type="Gene3D" id="3.90.850.10">
    <property type="entry name" value="Fumarylacetoacetase-like, C-terminal domain"/>
    <property type="match status" value="2"/>
</dbReference>
<evidence type="ECO:0000256" key="2">
    <source>
        <dbReference type="ARBA" id="ARBA00022723"/>
    </source>
</evidence>
<dbReference type="Proteomes" id="UP001174694">
    <property type="component" value="Unassembled WGS sequence"/>
</dbReference>
<accession>A0AA38RJP3</accession>
<name>A0AA38RJP3_9PEZI</name>
<keyword evidence="4" id="KW-0456">Lyase</keyword>
<dbReference type="PANTHER" id="PTHR11820:SF100">
    <property type="entry name" value="FUMARYLACETOACETATE HYDROLASE FAMILY PROTEIN (AFU_ORTHOLOGUE AFUA_4G01490)"/>
    <property type="match status" value="1"/>
</dbReference>
<protein>
    <submittedName>
        <fullName evidence="4">Ureidoglycolate lyase</fullName>
    </submittedName>
</protein>
<organism evidence="4 5">
    <name type="scientific">Pleurostoma richardsiae</name>
    <dbReference type="NCBI Taxonomy" id="41990"/>
    <lineage>
        <taxon>Eukaryota</taxon>
        <taxon>Fungi</taxon>
        <taxon>Dikarya</taxon>
        <taxon>Ascomycota</taxon>
        <taxon>Pezizomycotina</taxon>
        <taxon>Sordariomycetes</taxon>
        <taxon>Sordariomycetidae</taxon>
        <taxon>Calosphaeriales</taxon>
        <taxon>Pleurostomataceae</taxon>
        <taxon>Pleurostoma</taxon>
    </lineage>
</organism>
<dbReference type="Pfam" id="PF01557">
    <property type="entry name" value="FAA_hydrolase"/>
    <property type="match status" value="1"/>
</dbReference>
<evidence type="ECO:0000259" key="3">
    <source>
        <dbReference type="Pfam" id="PF01557"/>
    </source>
</evidence>
<dbReference type="EMBL" id="JANBVO010000009">
    <property type="protein sequence ID" value="KAJ9149937.1"/>
    <property type="molecule type" value="Genomic_DNA"/>
</dbReference>
<gene>
    <name evidence="4" type="ORF">NKR23_g4080</name>
</gene>
<dbReference type="GO" id="GO:0046872">
    <property type="term" value="F:metal ion binding"/>
    <property type="evidence" value="ECO:0007669"/>
    <property type="project" value="UniProtKB-KW"/>
</dbReference>
<dbReference type="AlphaFoldDB" id="A0AA38RJP3"/>
<keyword evidence="5" id="KW-1185">Reference proteome</keyword>
<comment type="caution">
    <text evidence="4">The sequence shown here is derived from an EMBL/GenBank/DDBJ whole genome shotgun (WGS) entry which is preliminary data.</text>
</comment>
<dbReference type="PANTHER" id="PTHR11820">
    <property type="entry name" value="ACYLPYRUVASE"/>
    <property type="match status" value="1"/>
</dbReference>
<dbReference type="InterPro" id="IPR036663">
    <property type="entry name" value="Fumarylacetoacetase_C_sf"/>
</dbReference>
<dbReference type="GO" id="GO:0016829">
    <property type="term" value="F:lyase activity"/>
    <property type="evidence" value="ECO:0007669"/>
    <property type="project" value="UniProtKB-KW"/>
</dbReference>
<dbReference type="SUPFAM" id="SSF56529">
    <property type="entry name" value="FAH"/>
    <property type="match status" value="1"/>
</dbReference>